<evidence type="ECO:0008006" key="3">
    <source>
        <dbReference type="Google" id="ProtNLM"/>
    </source>
</evidence>
<dbReference type="Gene3D" id="1.10.10.10">
    <property type="entry name" value="Winged helix-like DNA-binding domain superfamily/Winged helix DNA-binding domain"/>
    <property type="match status" value="1"/>
</dbReference>
<dbReference type="EMBL" id="FMVT01000001">
    <property type="protein sequence ID" value="SCX86143.1"/>
    <property type="molecule type" value="Genomic_DNA"/>
</dbReference>
<accession>A0A1G5B7L4</accession>
<dbReference type="SUPFAM" id="SSF48452">
    <property type="entry name" value="TPR-like"/>
    <property type="match status" value="1"/>
</dbReference>
<dbReference type="SUPFAM" id="SSF46894">
    <property type="entry name" value="C-terminal effector domain of the bipartite response regulators"/>
    <property type="match status" value="1"/>
</dbReference>
<sequence>MRHRLRLMGPVNLVTAEGRDVTPRGRKARGMLALLGTAPGLRMARAQLQDRLWSLSPPVQSSASLRQALRELRQALEGALVGGDGWVGLDPAAVEVDLRPRAGLAGQVAEFAQGLEIDDPEFEDWLRDMRLALEDRVPVPELAALVLCEPRGEGAQARMLAEIVLQEAAARAAPLIPARIIRAPDGGEGLLVESWCLGGQGERALMMTALRDLGTGAQLWAQSDALAPGLPDMRRLGSVLAAAMIQAARQSGAGGGLRYPVPDLFTFSRRRLLAADRRLQQAEGAVPRALQAFLRYTLIIERQGADPRSLADEAEAFCRQSLEAAPTDPIVLSTFALLKSLRGEVAAALDLARLACRLSPGHDMSHLALSQALNDAGRDRDALMTIVKADAGPMAMLGQPSWRLRLMVAQLRLGRLAEAEAAAAAALAHAPECRPALRALAALRFHRGDEAGAADALAALRRAEPDFSLALMASPDYPVLTLRRMGLLGVTRSGL</sequence>
<evidence type="ECO:0000313" key="2">
    <source>
        <dbReference type="Proteomes" id="UP000199502"/>
    </source>
</evidence>
<dbReference type="PANTHER" id="PTHR35807">
    <property type="entry name" value="TRANSCRIPTIONAL REGULATOR REDD-RELATED"/>
    <property type="match status" value="1"/>
</dbReference>
<dbReference type="Gene3D" id="1.25.40.10">
    <property type="entry name" value="Tetratricopeptide repeat domain"/>
    <property type="match status" value="2"/>
</dbReference>
<protein>
    <recommendedName>
        <fullName evidence="3">SARP family transcriptional regulator</fullName>
    </recommendedName>
</protein>
<dbReference type="InterPro" id="IPR051677">
    <property type="entry name" value="AfsR-DnrI-RedD_regulator"/>
</dbReference>
<organism evidence="1 2">
    <name type="scientific">Paracoccus tibetensis</name>
    <dbReference type="NCBI Taxonomy" id="336292"/>
    <lineage>
        <taxon>Bacteria</taxon>
        <taxon>Pseudomonadati</taxon>
        <taxon>Pseudomonadota</taxon>
        <taxon>Alphaproteobacteria</taxon>
        <taxon>Rhodobacterales</taxon>
        <taxon>Paracoccaceae</taxon>
        <taxon>Paracoccus</taxon>
    </lineage>
</organism>
<gene>
    <name evidence="1" type="ORF">SAMN05660710_00030</name>
</gene>
<dbReference type="GO" id="GO:0006355">
    <property type="term" value="P:regulation of DNA-templated transcription"/>
    <property type="evidence" value="ECO:0007669"/>
    <property type="project" value="InterPro"/>
</dbReference>
<dbReference type="InterPro" id="IPR036388">
    <property type="entry name" value="WH-like_DNA-bd_sf"/>
</dbReference>
<dbReference type="Proteomes" id="UP000199502">
    <property type="component" value="Unassembled WGS sequence"/>
</dbReference>
<name>A0A1G5B7L4_9RHOB</name>
<proteinExistence type="predicted"/>
<dbReference type="RefSeq" id="WP_090739476.1">
    <property type="nucleotide sequence ID" value="NZ_FMVT01000001.1"/>
</dbReference>
<reference evidence="1 2" key="1">
    <citation type="submission" date="2016-10" db="EMBL/GenBank/DDBJ databases">
        <authorList>
            <person name="de Groot N.N."/>
        </authorList>
    </citation>
    <scope>NUCLEOTIDE SEQUENCE [LARGE SCALE GENOMIC DNA]</scope>
    <source>
        <strain evidence="1 2">CGMCC 1.8925</strain>
    </source>
</reference>
<evidence type="ECO:0000313" key="1">
    <source>
        <dbReference type="EMBL" id="SCX86143.1"/>
    </source>
</evidence>
<keyword evidence="2" id="KW-1185">Reference proteome</keyword>
<dbReference type="GO" id="GO:0003677">
    <property type="term" value="F:DNA binding"/>
    <property type="evidence" value="ECO:0007669"/>
    <property type="project" value="InterPro"/>
</dbReference>
<dbReference type="AlphaFoldDB" id="A0A1G5B7L4"/>
<dbReference type="InterPro" id="IPR016032">
    <property type="entry name" value="Sig_transdc_resp-reg_C-effctor"/>
</dbReference>
<dbReference type="InterPro" id="IPR011990">
    <property type="entry name" value="TPR-like_helical_dom_sf"/>
</dbReference>
<dbReference type="STRING" id="336292.SAMN05660710_00030"/>
<dbReference type="OrthoDB" id="9807521at2"/>